<evidence type="ECO:0000313" key="2">
    <source>
        <dbReference type="Proteomes" id="UP000729402"/>
    </source>
</evidence>
<dbReference type="EMBL" id="JAAALK010000082">
    <property type="protein sequence ID" value="KAG8086463.1"/>
    <property type="molecule type" value="Genomic_DNA"/>
</dbReference>
<accession>A0A8J5WDJ0</accession>
<evidence type="ECO:0000313" key="1">
    <source>
        <dbReference type="EMBL" id="KAG8086463.1"/>
    </source>
</evidence>
<protein>
    <submittedName>
        <fullName evidence="1">Uncharacterized protein</fullName>
    </submittedName>
</protein>
<organism evidence="1 2">
    <name type="scientific">Zizania palustris</name>
    <name type="common">Northern wild rice</name>
    <dbReference type="NCBI Taxonomy" id="103762"/>
    <lineage>
        <taxon>Eukaryota</taxon>
        <taxon>Viridiplantae</taxon>
        <taxon>Streptophyta</taxon>
        <taxon>Embryophyta</taxon>
        <taxon>Tracheophyta</taxon>
        <taxon>Spermatophyta</taxon>
        <taxon>Magnoliopsida</taxon>
        <taxon>Liliopsida</taxon>
        <taxon>Poales</taxon>
        <taxon>Poaceae</taxon>
        <taxon>BOP clade</taxon>
        <taxon>Oryzoideae</taxon>
        <taxon>Oryzeae</taxon>
        <taxon>Zizaniinae</taxon>
        <taxon>Zizania</taxon>
    </lineage>
</organism>
<dbReference type="Proteomes" id="UP000729402">
    <property type="component" value="Unassembled WGS sequence"/>
</dbReference>
<comment type="caution">
    <text evidence="1">The sequence shown here is derived from an EMBL/GenBank/DDBJ whole genome shotgun (WGS) entry which is preliminary data.</text>
</comment>
<reference evidence="1" key="1">
    <citation type="journal article" date="2021" name="bioRxiv">
        <title>Whole Genome Assembly and Annotation of Northern Wild Rice, Zizania palustris L., Supports a Whole Genome Duplication in the Zizania Genus.</title>
        <authorList>
            <person name="Haas M."/>
            <person name="Kono T."/>
            <person name="Macchietto M."/>
            <person name="Millas R."/>
            <person name="McGilp L."/>
            <person name="Shao M."/>
            <person name="Duquette J."/>
            <person name="Hirsch C.N."/>
            <person name="Kimball J."/>
        </authorList>
    </citation>
    <scope>NUCLEOTIDE SEQUENCE</scope>
    <source>
        <tissue evidence="1">Fresh leaf tissue</tissue>
    </source>
</reference>
<keyword evidence="2" id="KW-1185">Reference proteome</keyword>
<proteinExistence type="predicted"/>
<name>A0A8J5WDJ0_ZIZPA</name>
<gene>
    <name evidence="1" type="ORF">GUJ93_ZPchr0010g9633</name>
</gene>
<sequence>MGASLPVQSAWLDGETHTLGYRVGDRLYCRYVGVAMPTPKSPDEVMSWDRKIHLPVAPSSSAPPRSLAAPWSSKPSKLSCQWDIYGGYRPSFLSLVASHHRVPAA</sequence>
<reference evidence="1" key="2">
    <citation type="submission" date="2021-02" db="EMBL/GenBank/DDBJ databases">
        <authorList>
            <person name="Kimball J.A."/>
            <person name="Haas M.W."/>
            <person name="Macchietto M."/>
            <person name="Kono T."/>
            <person name="Duquette J."/>
            <person name="Shao M."/>
        </authorList>
    </citation>
    <scope>NUCLEOTIDE SEQUENCE</scope>
    <source>
        <tissue evidence="1">Fresh leaf tissue</tissue>
    </source>
</reference>
<dbReference type="AlphaFoldDB" id="A0A8J5WDJ0"/>